<dbReference type="EMBL" id="GBYB01003118">
    <property type="protein sequence ID" value="JAG72885.1"/>
    <property type="molecule type" value="Transcribed_RNA"/>
</dbReference>
<dbReference type="AlphaFoldDB" id="A0A0C9PPI6"/>
<feature type="compositionally biased region" description="Basic residues" evidence="1">
    <location>
        <begin position="387"/>
        <end position="398"/>
    </location>
</feature>
<proteinExistence type="predicted"/>
<feature type="compositionally biased region" description="Basic and acidic residues" evidence="1">
    <location>
        <begin position="150"/>
        <end position="162"/>
    </location>
</feature>
<protein>
    <submittedName>
        <fullName evidence="2">Srfbp1 protein</fullName>
    </submittedName>
</protein>
<dbReference type="GO" id="GO:0030686">
    <property type="term" value="C:90S preribosome"/>
    <property type="evidence" value="ECO:0007669"/>
    <property type="project" value="TreeGrafter"/>
</dbReference>
<dbReference type="GO" id="GO:0030490">
    <property type="term" value="P:maturation of SSU-rRNA"/>
    <property type="evidence" value="ECO:0007669"/>
    <property type="project" value="TreeGrafter"/>
</dbReference>
<feature type="region of interest" description="Disordered" evidence="1">
    <location>
        <begin position="379"/>
        <end position="403"/>
    </location>
</feature>
<feature type="region of interest" description="Disordered" evidence="1">
    <location>
        <begin position="145"/>
        <end position="212"/>
    </location>
</feature>
<accession>A0A0C9PPI6</accession>
<feature type="compositionally biased region" description="Basic and acidic residues" evidence="1">
    <location>
        <begin position="442"/>
        <end position="454"/>
    </location>
</feature>
<name>A0A0C9PPI6_9HYME</name>
<feature type="compositionally biased region" description="Basic and acidic residues" evidence="1">
    <location>
        <begin position="185"/>
        <end position="212"/>
    </location>
</feature>
<dbReference type="PANTHER" id="PTHR23325">
    <property type="entry name" value="SERUM RESPONSE FACTOR-BINDING"/>
    <property type="match status" value="1"/>
</dbReference>
<dbReference type="GO" id="GO:0005634">
    <property type="term" value="C:nucleus"/>
    <property type="evidence" value="ECO:0007669"/>
    <property type="project" value="TreeGrafter"/>
</dbReference>
<feature type="compositionally biased region" description="Basic and acidic residues" evidence="1">
    <location>
        <begin position="276"/>
        <end position="285"/>
    </location>
</feature>
<organism evidence="2">
    <name type="scientific">Fopius arisanus</name>
    <dbReference type="NCBI Taxonomy" id="64838"/>
    <lineage>
        <taxon>Eukaryota</taxon>
        <taxon>Metazoa</taxon>
        <taxon>Ecdysozoa</taxon>
        <taxon>Arthropoda</taxon>
        <taxon>Hexapoda</taxon>
        <taxon>Insecta</taxon>
        <taxon>Pterygota</taxon>
        <taxon>Neoptera</taxon>
        <taxon>Endopterygota</taxon>
        <taxon>Hymenoptera</taxon>
        <taxon>Apocrita</taxon>
        <taxon>Ichneumonoidea</taxon>
        <taxon>Braconidae</taxon>
        <taxon>Opiinae</taxon>
        <taxon>Fopius</taxon>
    </lineage>
</organism>
<evidence type="ECO:0000256" key="1">
    <source>
        <dbReference type="SAM" id="MobiDB-lite"/>
    </source>
</evidence>
<feature type="region of interest" description="Disordered" evidence="1">
    <location>
        <begin position="418"/>
        <end position="460"/>
    </location>
</feature>
<sequence length="492" mass="56600">MSHVAANNEIIRMRATVRKARIGTIWKITKQTKLLKNRTFGDEKTLRKCKKKYEKFIREIKAIKKLKDDDIAKYAILNTRSLTEVLSDPTVNRKIRVMTKLAYHKALKSAVDKFREKFPHYKLGKKQLTTSSWTELLGKRISSCEPVNSEGKDLIESSRDDNYEQENTMPHSNGESEDESVISESTEHSENYNDKNSDELSKSGLRSKKESSEFMENGIESIESEFFNQKNNLASKKSKNSKHPEQKQPSYPDKNLIKSNIEEGNREVQPSISHPPAEEAPKECKQMNSTNSCKRKSVSQTTESSKNPREIKCVSELTLVKRIEIDDSLEVIATSEAPTIPHVQKIELEKVEDSFFISATCGEVYKSVVVPRVAAETPQDEDMKYNSPRHKTNNRVHSSRHDGRTLNFKKDHHVRQNTFERSKDGRTDEMSWKDKRRMGSKMNDKFDNAKDKSTLTKVNNGESLHPSWIARKKQQEILKQGFQGKKIVFNDD</sequence>
<reference evidence="2" key="1">
    <citation type="submission" date="2015-01" db="EMBL/GenBank/DDBJ databases">
        <title>Transcriptome Assembly of Fopius arisanus.</title>
        <authorList>
            <person name="Geib S."/>
        </authorList>
    </citation>
    <scope>NUCLEOTIDE SEQUENCE</scope>
</reference>
<feature type="compositionally biased region" description="Basic and acidic residues" evidence="1">
    <location>
        <begin position="418"/>
        <end position="433"/>
    </location>
</feature>
<gene>
    <name evidence="2" type="primary">srfbp1</name>
    <name evidence="2" type="ORF">g.21719</name>
</gene>
<dbReference type="PANTHER" id="PTHR23325:SF1">
    <property type="entry name" value="SERUM RESPONSE FACTOR-BINDING PROTEIN 1"/>
    <property type="match status" value="1"/>
</dbReference>
<feature type="region of interest" description="Disordered" evidence="1">
    <location>
        <begin position="234"/>
        <end position="310"/>
    </location>
</feature>
<feature type="compositionally biased region" description="Polar residues" evidence="1">
    <location>
        <begin position="286"/>
        <end position="305"/>
    </location>
</feature>
<dbReference type="InterPro" id="IPR037393">
    <property type="entry name" value="Bud22/SRFB1"/>
</dbReference>
<evidence type="ECO:0000313" key="2">
    <source>
        <dbReference type="EMBL" id="JAG72885.1"/>
    </source>
</evidence>